<name>A0A166Y1A5_9CAUD</name>
<protein>
    <submittedName>
        <fullName evidence="3">HNH endonuclease domain protein</fullName>
    </submittedName>
</protein>
<dbReference type="SMART" id="SM00507">
    <property type="entry name" value="HNHc"/>
    <property type="match status" value="1"/>
</dbReference>
<dbReference type="KEGG" id="vg:28802938"/>
<dbReference type="Pfam" id="PF01844">
    <property type="entry name" value="HNH"/>
    <property type="match status" value="1"/>
</dbReference>
<dbReference type="OrthoDB" id="15816at10239"/>
<dbReference type="GO" id="GO:0004519">
    <property type="term" value="F:endonuclease activity"/>
    <property type="evidence" value="ECO:0007669"/>
    <property type="project" value="UniProtKB-KW"/>
</dbReference>
<dbReference type="GO" id="GO:0003676">
    <property type="term" value="F:nucleic acid binding"/>
    <property type="evidence" value="ECO:0007669"/>
    <property type="project" value="InterPro"/>
</dbReference>
<dbReference type="EMBL" id="KU998233">
    <property type="protein sequence ID" value="ANA85306.1"/>
    <property type="molecule type" value="Genomic_DNA"/>
</dbReference>
<accession>A0A166Y1A5</accession>
<evidence type="ECO:0000313" key="3">
    <source>
        <dbReference type="EMBL" id="ANA85306.1"/>
    </source>
</evidence>
<sequence>MTWSTNPGRSVPHGLQTACFHRDNYTCQRCGHQAQPGDGTLHADHTHNRATGGPDELDNLESLCTTCHTPKSRTEATHGRWGRHKRPPRPHPGRA</sequence>
<dbReference type="Proteomes" id="UP000202279">
    <property type="component" value="Segment"/>
</dbReference>
<dbReference type="InterPro" id="IPR002711">
    <property type="entry name" value="HNH"/>
</dbReference>
<dbReference type="InterPro" id="IPR003615">
    <property type="entry name" value="HNH_nuc"/>
</dbReference>
<keyword evidence="3" id="KW-0255">Endonuclease</keyword>
<dbReference type="Gene3D" id="1.10.30.50">
    <property type="match status" value="1"/>
</dbReference>
<evidence type="ECO:0000259" key="2">
    <source>
        <dbReference type="SMART" id="SM00507"/>
    </source>
</evidence>
<dbReference type="GeneID" id="28802938"/>
<feature type="domain" description="HNH nuclease" evidence="2">
    <location>
        <begin position="14"/>
        <end position="69"/>
    </location>
</feature>
<dbReference type="GO" id="GO:0008270">
    <property type="term" value="F:zinc ion binding"/>
    <property type="evidence" value="ECO:0007669"/>
    <property type="project" value="InterPro"/>
</dbReference>
<keyword evidence="3" id="KW-0540">Nuclease</keyword>
<evidence type="ECO:0000313" key="4">
    <source>
        <dbReference type="Proteomes" id="UP000202279"/>
    </source>
</evidence>
<keyword evidence="3" id="KW-0378">Hydrolase</keyword>
<feature type="region of interest" description="Disordered" evidence="1">
    <location>
        <begin position="37"/>
        <end position="95"/>
    </location>
</feature>
<keyword evidence="4" id="KW-1185">Reference proteome</keyword>
<feature type="compositionally biased region" description="Basic residues" evidence="1">
    <location>
        <begin position="80"/>
        <end position="95"/>
    </location>
</feature>
<organism evidence="3 4">
    <name type="scientific">Gordonia phage BritBrat</name>
    <dbReference type="NCBI Taxonomy" id="1838064"/>
    <lineage>
        <taxon>Viruses</taxon>
        <taxon>Duplodnaviria</taxon>
        <taxon>Heunggongvirae</taxon>
        <taxon>Uroviricota</taxon>
        <taxon>Caudoviricetes</taxon>
        <taxon>Britbratvirus</taxon>
        <taxon>Britbratvirus britbrat</taxon>
    </lineage>
</organism>
<dbReference type="CDD" id="cd00085">
    <property type="entry name" value="HNHc"/>
    <property type="match status" value="1"/>
</dbReference>
<gene>
    <name evidence="3" type="primary">98</name>
    <name evidence="3" type="ORF">PBI_BRITBRAT_98</name>
</gene>
<dbReference type="RefSeq" id="YP_009276625.1">
    <property type="nucleotide sequence ID" value="NC_030942.1"/>
</dbReference>
<reference evidence="4" key="1">
    <citation type="submission" date="2016-03" db="EMBL/GenBank/DDBJ databases">
        <authorList>
            <person name="Ploux O."/>
        </authorList>
    </citation>
    <scope>NUCLEOTIDE SEQUENCE [LARGE SCALE GENOMIC DNA]</scope>
</reference>
<proteinExistence type="predicted"/>
<evidence type="ECO:0000256" key="1">
    <source>
        <dbReference type="SAM" id="MobiDB-lite"/>
    </source>
</evidence>